<protein>
    <recommendedName>
        <fullName evidence="4">Amino acid transporter</fullName>
    </recommendedName>
</protein>
<proteinExistence type="predicted"/>
<feature type="transmembrane region" description="Helical" evidence="1">
    <location>
        <begin position="45"/>
        <end position="63"/>
    </location>
</feature>
<dbReference type="RefSeq" id="WP_307683304.1">
    <property type="nucleotide sequence ID" value="NZ_JAUSQX010000001.1"/>
</dbReference>
<name>A0ABT9NJC8_9ACTO</name>
<dbReference type="PANTHER" id="PTHR47704">
    <property type="entry name" value="POTASSIUM TRANSPORTER KIMA"/>
    <property type="match status" value="1"/>
</dbReference>
<evidence type="ECO:0000256" key="1">
    <source>
        <dbReference type="SAM" id="Phobius"/>
    </source>
</evidence>
<dbReference type="Proteomes" id="UP001243212">
    <property type="component" value="Unassembled WGS sequence"/>
</dbReference>
<dbReference type="EMBL" id="JAUSQX010000001">
    <property type="protein sequence ID" value="MDP9807133.1"/>
    <property type="molecule type" value="Genomic_DNA"/>
</dbReference>
<evidence type="ECO:0000313" key="3">
    <source>
        <dbReference type="Proteomes" id="UP001243212"/>
    </source>
</evidence>
<feature type="transmembrane region" description="Helical" evidence="1">
    <location>
        <begin position="12"/>
        <end position="33"/>
    </location>
</feature>
<gene>
    <name evidence="2" type="ORF">J2S70_001715</name>
</gene>
<feature type="transmembrane region" description="Helical" evidence="1">
    <location>
        <begin position="202"/>
        <end position="225"/>
    </location>
</feature>
<reference evidence="2 3" key="1">
    <citation type="submission" date="2023-07" db="EMBL/GenBank/DDBJ databases">
        <title>Sequencing the genomes of 1000 actinobacteria strains.</title>
        <authorList>
            <person name="Klenk H.-P."/>
        </authorList>
    </citation>
    <scope>NUCLEOTIDE SEQUENCE [LARGE SCALE GENOMIC DNA]</scope>
    <source>
        <strain evidence="2 3">DSM 17163</strain>
    </source>
</reference>
<dbReference type="PANTHER" id="PTHR47704:SF1">
    <property type="entry name" value="POTASSIUM TRANSPORTER KIMA"/>
    <property type="match status" value="1"/>
</dbReference>
<keyword evidence="1" id="KW-1133">Transmembrane helix</keyword>
<feature type="transmembrane region" description="Helical" evidence="1">
    <location>
        <begin position="355"/>
        <end position="376"/>
    </location>
</feature>
<feature type="transmembrane region" description="Helical" evidence="1">
    <location>
        <begin position="126"/>
        <end position="143"/>
    </location>
</feature>
<feature type="transmembrane region" description="Helical" evidence="1">
    <location>
        <begin position="150"/>
        <end position="171"/>
    </location>
</feature>
<evidence type="ECO:0000313" key="2">
    <source>
        <dbReference type="EMBL" id="MDP9807133.1"/>
    </source>
</evidence>
<dbReference type="Gene3D" id="1.20.1740.10">
    <property type="entry name" value="Amino acid/polyamine transporter I"/>
    <property type="match status" value="1"/>
</dbReference>
<accession>A0ABT9NJC8</accession>
<feature type="transmembrane region" description="Helical" evidence="1">
    <location>
        <begin position="396"/>
        <end position="415"/>
    </location>
</feature>
<keyword evidence="1" id="KW-0812">Transmembrane</keyword>
<keyword evidence="1" id="KW-0472">Membrane</keyword>
<feature type="transmembrane region" description="Helical" evidence="1">
    <location>
        <begin position="333"/>
        <end position="349"/>
    </location>
</feature>
<feature type="transmembrane region" description="Helical" evidence="1">
    <location>
        <begin position="273"/>
        <end position="300"/>
    </location>
</feature>
<organism evidence="2 3">
    <name type="scientific">Trueperella bonasi</name>
    <dbReference type="NCBI Taxonomy" id="312286"/>
    <lineage>
        <taxon>Bacteria</taxon>
        <taxon>Bacillati</taxon>
        <taxon>Actinomycetota</taxon>
        <taxon>Actinomycetes</taxon>
        <taxon>Actinomycetales</taxon>
        <taxon>Actinomycetaceae</taxon>
        <taxon>Trueperella</taxon>
    </lineage>
</organism>
<evidence type="ECO:0008006" key="4">
    <source>
        <dbReference type="Google" id="ProtNLM"/>
    </source>
</evidence>
<comment type="caution">
    <text evidence="2">The sequence shown here is derived from an EMBL/GenBank/DDBJ whole genome shotgun (WGS) entry which is preliminary data.</text>
</comment>
<dbReference type="InterPro" id="IPR053153">
    <property type="entry name" value="APC_K+_Transporter"/>
</dbReference>
<feature type="transmembrane region" description="Helical" evidence="1">
    <location>
        <begin position="421"/>
        <end position="439"/>
    </location>
</feature>
<feature type="transmembrane region" description="Helical" evidence="1">
    <location>
        <begin position="84"/>
        <end position="106"/>
    </location>
</feature>
<feature type="transmembrane region" description="Helical" evidence="1">
    <location>
        <begin position="237"/>
        <end position="261"/>
    </location>
</feature>
<sequence length="601" mass="65249">MLNLRPTTVQEVRSRASAFSTVSLAIVISPQIVLRAMSYSQRSTGGFIALGVALATFVAAILVSHRLFQCVPRRLSHQLAQRHIAHWAGLFVAAARILGYALLVILGVELAVGSVNAVVDIAWNAWLDPIFIIVMAIPVLTGLGKWRQSWITGVSIIASLALVVILTFGLAQEAIGAIDFENIRLAREDALATELAPDVTQAYFEAAIGGALVGAVISLISERVMAPNDQRRVHPRALLYVGLAMFFIIGVSLYFVVLLHMPTRRVAIPSLSIAFAFFGHAGQAVLAIFYVVLGLGVVYASYSQLPQLLRELSLDGLLPRRLAAADAIGPRRLIIALIATMAAVVTIILDSARSISAVFVMTVYTALVVTSTAMILRSRSILNDSVNSAERRTARLNAWLFLGYAVFALTVVIAVVLTQPAWASAGLVALCVPAAFLVAHSRGQSKITEQLRLEATPAGRHLPTRVHGLVLIERVDEATIQAVTWARAMRLSSLTGVVIDIDPVQTKKIRQAWADSLVPVELTILGEPRGALRGPLIEYVRARRENSPNDLIAIFIPRVISVTWAQQFTLRHSTPRVVSDLRREPNVIIAEVPYRLGEEDS</sequence>
<keyword evidence="3" id="KW-1185">Reference proteome</keyword>